<evidence type="ECO:0000256" key="3">
    <source>
        <dbReference type="ARBA" id="ARBA00012513"/>
    </source>
</evidence>
<comment type="subcellular location">
    <subcellularLocation>
        <location evidence="1">Cell membrane</location>
        <topology evidence="1">Peripheral membrane protein</topology>
    </subcellularLocation>
</comment>
<dbReference type="CDD" id="cd14341">
    <property type="entry name" value="UBA_MELK"/>
    <property type="match status" value="1"/>
</dbReference>
<dbReference type="STRING" id="990121.A0A0V1ADH0"/>
<dbReference type="Gene3D" id="3.30.310.80">
    <property type="entry name" value="Kinase associated domain 1, KA1"/>
    <property type="match status" value="1"/>
</dbReference>
<evidence type="ECO:0000256" key="10">
    <source>
        <dbReference type="ARBA" id="ARBA00023121"/>
    </source>
</evidence>
<keyword evidence="6" id="KW-0808">Transferase</keyword>
<dbReference type="InterPro" id="IPR008271">
    <property type="entry name" value="Ser/Thr_kinase_AS"/>
</dbReference>
<keyword evidence="11" id="KW-0472">Membrane</keyword>
<evidence type="ECO:0000256" key="12">
    <source>
        <dbReference type="ARBA" id="ARBA00023306"/>
    </source>
</evidence>
<protein>
    <recommendedName>
        <fullName evidence="3">non-specific serine/threonine protein kinase</fullName>
        <ecNumber evidence="3">2.7.11.1</ecNumber>
    </recommendedName>
</protein>
<dbReference type="PROSITE" id="PS00107">
    <property type="entry name" value="PROTEIN_KINASE_ATP"/>
    <property type="match status" value="1"/>
</dbReference>
<dbReference type="SUPFAM" id="SSF103243">
    <property type="entry name" value="KA1-like"/>
    <property type="match status" value="1"/>
</dbReference>
<gene>
    <name evidence="19" type="primary">melk</name>
    <name evidence="19" type="ORF">T12_7689</name>
</gene>
<accession>A0A0V1ADH0</accession>
<dbReference type="InterPro" id="IPR001772">
    <property type="entry name" value="KA1_dom"/>
</dbReference>
<keyword evidence="7 15" id="KW-0547">Nucleotide-binding</keyword>
<dbReference type="InterPro" id="IPR048637">
    <property type="entry name" value="MELK_UBA"/>
</dbReference>
<keyword evidence="12" id="KW-0131">Cell cycle</keyword>
<evidence type="ECO:0000256" key="11">
    <source>
        <dbReference type="ARBA" id="ARBA00023136"/>
    </source>
</evidence>
<evidence type="ECO:0000313" key="19">
    <source>
        <dbReference type="EMBL" id="KRY22740.1"/>
    </source>
</evidence>
<evidence type="ECO:0000259" key="17">
    <source>
        <dbReference type="PROSITE" id="PS50011"/>
    </source>
</evidence>
<dbReference type="GO" id="GO:0005886">
    <property type="term" value="C:plasma membrane"/>
    <property type="evidence" value="ECO:0007669"/>
    <property type="project" value="UniProtKB-SubCell"/>
</dbReference>
<evidence type="ECO:0000259" key="18">
    <source>
        <dbReference type="PROSITE" id="PS50032"/>
    </source>
</evidence>
<dbReference type="GO" id="GO:0005737">
    <property type="term" value="C:cytoplasm"/>
    <property type="evidence" value="ECO:0007669"/>
    <property type="project" value="TreeGrafter"/>
</dbReference>
<feature type="domain" description="KA1" evidence="18">
    <location>
        <begin position="666"/>
        <end position="715"/>
    </location>
</feature>
<evidence type="ECO:0000256" key="8">
    <source>
        <dbReference type="ARBA" id="ARBA00022777"/>
    </source>
</evidence>
<evidence type="ECO:0000313" key="20">
    <source>
        <dbReference type="Proteomes" id="UP000054783"/>
    </source>
</evidence>
<evidence type="ECO:0000256" key="5">
    <source>
        <dbReference type="ARBA" id="ARBA00022527"/>
    </source>
</evidence>
<evidence type="ECO:0000256" key="2">
    <source>
        <dbReference type="ARBA" id="ARBA00006234"/>
    </source>
</evidence>
<dbReference type="GO" id="GO:0035556">
    <property type="term" value="P:intracellular signal transduction"/>
    <property type="evidence" value="ECO:0007669"/>
    <property type="project" value="TreeGrafter"/>
</dbReference>
<feature type="domain" description="Protein kinase" evidence="17">
    <location>
        <begin position="18"/>
        <end position="280"/>
    </location>
</feature>
<dbReference type="FunFam" id="3.30.200.20:FF:000003">
    <property type="entry name" value="Non-specific serine/threonine protein kinase"/>
    <property type="match status" value="1"/>
</dbReference>
<dbReference type="EC" id="2.7.11.1" evidence="3"/>
<dbReference type="InterPro" id="IPR011009">
    <property type="entry name" value="Kinase-like_dom_sf"/>
</dbReference>
<dbReference type="Pfam" id="PF21594">
    <property type="entry name" value="UBA_MELK"/>
    <property type="match status" value="1"/>
</dbReference>
<keyword evidence="9 15" id="KW-0067">ATP-binding</keyword>
<dbReference type="PANTHER" id="PTHR24346">
    <property type="entry name" value="MAP/MICROTUBULE AFFINITY-REGULATING KINASE"/>
    <property type="match status" value="1"/>
</dbReference>
<dbReference type="GO" id="GO:0004674">
    <property type="term" value="F:protein serine/threonine kinase activity"/>
    <property type="evidence" value="ECO:0007669"/>
    <property type="project" value="UniProtKB-KW"/>
</dbReference>
<keyword evidence="4" id="KW-1003">Cell membrane</keyword>
<sequence>MMTTQKASSDQEALNGFYELYETIGSGGFAKVKRGVHVLTGGSVAIKIMDKKALKKDLPRVQTEINALKHLCHQNIGRLYEVIETERKYFLVLEYCTGGELFDYIVKKDGLPEPEARHFFRQIVAAVVFVHEQGFAHRDLKPENLLLTDDLRLKLIDFGLCAKPEYGLQDSLNTCCGSPAYAAPEIISGKAYYGNETDVWSMGVLLYTLLCGCLPFDDDNITAMYRKIQANIIIPLFPYSGQYKEPTDVSSNAVNLLRCMLQKDPAKRIKAKELLTHPWVVGDYRQSIKWQSIYQPGIIDHDCAMEIAVREGTTLESIVQRLQNWNYDYITSTYLILLDHKRKKLPIKLPPKPGAVNKLNTSTRLQLITSPTIHASLESMLDEPNDEEILERLQNDKSPKPQVLDTLHLENETPKDDDSYHTAIGSGLVFLPPLPSDARAPCKIGERASDLVKALKIRDDGKNIVDDSKYTVRPNSIYVTPAGKINKIDILRITNHVIYVLFSVNRKILTPLQQTTPSGISSLDTPFSAQLRNMNKDNTPRENVTPSLAHTPRSRKRTTPQVAKRMFTSVERKVDRMINLLTPKRARLQEMPAKLAKSRACYFLSSAIITFVYYQYIYAKFQVSTNVSVSASKSPEEVINTLINVFQSKGIVCKRNGWTVKGKSTDANGKVVLTVVFEIVYISHLNMVGVKRKRLNGDAWMYKRVCEDVMNSASI</sequence>
<feature type="binding site" evidence="15">
    <location>
        <position position="47"/>
    </location>
    <ligand>
        <name>ATP</name>
        <dbReference type="ChEBI" id="CHEBI:30616"/>
    </ligand>
</feature>
<evidence type="ECO:0000256" key="6">
    <source>
        <dbReference type="ARBA" id="ARBA00022679"/>
    </source>
</evidence>
<evidence type="ECO:0000256" key="15">
    <source>
        <dbReference type="PROSITE-ProRule" id="PRU10141"/>
    </source>
</evidence>
<keyword evidence="8 19" id="KW-0418">Kinase</keyword>
<dbReference type="GO" id="GO:0008289">
    <property type="term" value="F:lipid binding"/>
    <property type="evidence" value="ECO:0007669"/>
    <property type="project" value="UniProtKB-KW"/>
</dbReference>
<keyword evidence="5" id="KW-0723">Serine/threonine-protein kinase</keyword>
<dbReference type="FunFam" id="1.10.510.10:FF:000271">
    <property type="entry name" value="Non-specific serine/threonine protein kinase"/>
    <property type="match status" value="1"/>
</dbReference>
<dbReference type="GO" id="GO:0005524">
    <property type="term" value="F:ATP binding"/>
    <property type="evidence" value="ECO:0007669"/>
    <property type="project" value="UniProtKB-UniRule"/>
</dbReference>
<dbReference type="PANTHER" id="PTHR24346:SF30">
    <property type="entry name" value="MATERNAL EMBRYONIC LEUCINE ZIPPER KINASE"/>
    <property type="match status" value="1"/>
</dbReference>
<dbReference type="Pfam" id="PF00069">
    <property type="entry name" value="Pkinase"/>
    <property type="match status" value="1"/>
</dbReference>
<dbReference type="CDD" id="cd12198">
    <property type="entry name" value="MELK_C"/>
    <property type="match status" value="1"/>
</dbReference>
<dbReference type="EMBL" id="JYDQ01000007">
    <property type="protein sequence ID" value="KRY22740.1"/>
    <property type="molecule type" value="Genomic_DNA"/>
</dbReference>
<keyword evidence="10" id="KW-0446">Lipid-binding</keyword>
<dbReference type="OrthoDB" id="193931at2759"/>
<evidence type="ECO:0000256" key="1">
    <source>
        <dbReference type="ARBA" id="ARBA00004202"/>
    </source>
</evidence>
<dbReference type="PROSITE" id="PS50011">
    <property type="entry name" value="PROTEIN_KINASE_DOM"/>
    <property type="match status" value="1"/>
</dbReference>
<reference evidence="19 20" key="1">
    <citation type="submission" date="2015-01" db="EMBL/GenBank/DDBJ databases">
        <title>Evolution of Trichinella species and genotypes.</title>
        <authorList>
            <person name="Korhonen P.K."/>
            <person name="Edoardo P."/>
            <person name="Giuseppe L.R."/>
            <person name="Gasser R.B."/>
        </authorList>
    </citation>
    <scope>NUCLEOTIDE SEQUENCE [LARGE SCALE GENOMIC DNA]</scope>
    <source>
        <strain evidence="19">ISS2496</strain>
    </source>
</reference>
<evidence type="ECO:0000256" key="9">
    <source>
        <dbReference type="ARBA" id="ARBA00022840"/>
    </source>
</evidence>
<comment type="catalytic activity">
    <reaction evidence="13">
        <text>L-threonyl-[protein] + ATP = O-phospho-L-threonyl-[protein] + ADP + H(+)</text>
        <dbReference type="Rhea" id="RHEA:46608"/>
        <dbReference type="Rhea" id="RHEA-COMP:11060"/>
        <dbReference type="Rhea" id="RHEA-COMP:11605"/>
        <dbReference type="ChEBI" id="CHEBI:15378"/>
        <dbReference type="ChEBI" id="CHEBI:30013"/>
        <dbReference type="ChEBI" id="CHEBI:30616"/>
        <dbReference type="ChEBI" id="CHEBI:61977"/>
        <dbReference type="ChEBI" id="CHEBI:456216"/>
        <dbReference type="EC" id="2.7.11.1"/>
    </reaction>
</comment>
<dbReference type="PROSITE" id="PS50032">
    <property type="entry name" value="KA1"/>
    <property type="match status" value="1"/>
</dbReference>
<evidence type="ECO:0000256" key="14">
    <source>
        <dbReference type="ARBA" id="ARBA00048679"/>
    </source>
</evidence>
<dbReference type="GO" id="GO:0106310">
    <property type="term" value="F:protein serine kinase activity"/>
    <property type="evidence" value="ECO:0007669"/>
    <property type="project" value="RHEA"/>
</dbReference>
<evidence type="ECO:0000256" key="13">
    <source>
        <dbReference type="ARBA" id="ARBA00047899"/>
    </source>
</evidence>
<dbReference type="Pfam" id="PF02149">
    <property type="entry name" value="KA1"/>
    <property type="match status" value="1"/>
</dbReference>
<evidence type="ECO:0000256" key="7">
    <source>
        <dbReference type="ARBA" id="ARBA00022741"/>
    </source>
</evidence>
<dbReference type="Gene3D" id="1.10.510.10">
    <property type="entry name" value="Transferase(Phosphotransferase) domain 1"/>
    <property type="match status" value="1"/>
</dbReference>
<name>A0A0V1ADH0_9BILA</name>
<feature type="region of interest" description="Disordered" evidence="16">
    <location>
        <begin position="533"/>
        <end position="562"/>
    </location>
</feature>
<dbReference type="InterPro" id="IPR028375">
    <property type="entry name" value="KA1/Ssp2_C"/>
</dbReference>
<dbReference type="Proteomes" id="UP000054783">
    <property type="component" value="Unassembled WGS sequence"/>
</dbReference>
<comment type="catalytic activity">
    <reaction evidence="14">
        <text>L-seryl-[protein] + ATP = O-phospho-L-seryl-[protein] + ADP + H(+)</text>
        <dbReference type="Rhea" id="RHEA:17989"/>
        <dbReference type="Rhea" id="RHEA-COMP:9863"/>
        <dbReference type="Rhea" id="RHEA-COMP:11604"/>
        <dbReference type="ChEBI" id="CHEBI:15378"/>
        <dbReference type="ChEBI" id="CHEBI:29999"/>
        <dbReference type="ChEBI" id="CHEBI:30616"/>
        <dbReference type="ChEBI" id="CHEBI:83421"/>
        <dbReference type="ChEBI" id="CHEBI:456216"/>
        <dbReference type="EC" id="2.7.11.1"/>
    </reaction>
</comment>
<dbReference type="PROSITE" id="PS00108">
    <property type="entry name" value="PROTEIN_KINASE_ST"/>
    <property type="match status" value="1"/>
</dbReference>
<keyword evidence="20" id="KW-1185">Reference proteome</keyword>
<dbReference type="InterPro" id="IPR017441">
    <property type="entry name" value="Protein_kinase_ATP_BS"/>
</dbReference>
<dbReference type="SUPFAM" id="SSF56112">
    <property type="entry name" value="Protein kinase-like (PK-like)"/>
    <property type="match status" value="1"/>
</dbReference>
<dbReference type="InterPro" id="IPR000719">
    <property type="entry name" value="Prot_kinase_dom"/>
</dbReference>
<evidence type="ECO:0000256" key="16">
    <source>
        <dbReference type="SAM" id="MobiDB-lite"/>
    </source>
</evidence>
<organism evidence="19 20">
    <name type="scientific">Trichinella patagoniensis</name>
    <dbReference type="NCBI Taxonomy" id="990121"/>
    <lineage>
        <taxon>Eukaryota</taxon>
        <taxon>Metazoa</taxon>
        <taxon>Ecdysozoa</taxon>
        <taxon>Nematoda</taxon>
        <taxon>Enoplea</taxon>
        <taxon>Dorylaimia</taxon>
        <taxon>Trichinellida</taxon>
        <taxon>Trichinellidae</taxon>
        <taxon>Trichinella</taxon>
    </lineage>
</organism>
<evidence type="ECO:0000256" key="4">
    <source>
        <dbReference type="ARBA" id="ARBA00022475"/>
    </source>
</evidence>
<proteinExistence type="inferred from homology"/>
<dbReference type="SMART" id="SM00220">
    <property type="entry name" value="S_TKc"/>
    <property type="match status" value="1"/>
</dbReference>
<comment type="similarity">
    <text evidence="2">Belongs to the protein kinase superfamily. CAMK Ser/Thr protein kinase family. SNF1 subfamily.</text>
</comment>
<dbReference type="AlphaFoldDB" id="A0A0V1ADH0"/>
<comment type="caution">
    <text evidence="19">The sequence shown here is derived from an EMBL/GenBank/DDBJ whole genome shotgun (WGS) entry which is preliminary data.</text>
</comment>